<dbReference type="GO" id="GO:0005524">
    <property type="term" value="F:ATP binding"/>
    <property type="evidence" value="ECO:0007669"/>
    <property type="project" value="UniProtKB-KW"/>
</dbReference>
<gene>
    <name evidence="6" type="ORF">Psi01_11050</name>
</gene>
<evidence type="ECO:0000256" key="1">
    <source>
        <dbReference type="ARBA" id="ARBA00022741"/>
    </source>
</evidence>
<dbReference type="SUPFAM" id="SSF50891">
    <property type="entry name" value="Cyclophilin-like"/>
    <property type="match status" value="1"/>
</dbReference>
<evidence type="ECO:0000256" key="4">
    <source>
        <dbReference type="SAM" id="MobiDB-lite"/>
    </source>
</evidence>
<dbReference type="AlphaFoldDB" id="A0A8J3SDD6"/>
<feature type="domain" description="Carboxyltransferase" evidence="5">
    <location>
        <begin position="23"/>
        <end position="334"/>
    </location>
</feature>
<reference evidence="6 7" key="1">
    <citation type="submission" date="2021-01" db="EMBL/GenBank/DDBJ databases">
        <title>Whole genome shotgun sequence of Planobispora siamensis NBRC 107568.</title>
        <authorList>
            <person name="Komaki H."/>
            <person name="Tamura T."/>
        </authorList>
    </citation>
    <scope>NUCLEOTIDE SEQUENCE [LARGE SCALE GENOMIC DNA]</scope>
    <source>
        <strain evidence="6 7">NBRC 107568</strain>
    </source>
</reference>
<keyword evidence="1" id="KW-0547">Nucleotide-binding</keyword>
<dbReference type="PANTHER" id="PTHR43309">
    <property type="entry name" value="5-OXOPROLINASE SUBUNIT C"/>
    <property type="match status" value="1"/>
</dbReference>
<feature type="region of interest" description="Disordered" evidence="4">
    <location>
        <begin position="86"/>
        <end position="135"/>
    </location>
</feature>
<organism evidence="6 7">
    <name type="scientific">Planobispora siamensis</name>
    <dbReference type="NCBI Taxonomy" id="936338"/>
    <lineage>
        <taxon>Bacteria</taxon>
        <taxon>Bacillati</taxon>
        <taxon>Actinomycetota</taxon>
        <taxon>Actinomycetes</taxon>
        <taxon>Streptosporangiales</taxon>
        <taxon>Streptosporangiaceae</taxon>
        <taxon>Planobispora</taxon>
    </lineage>
</organism>
<evidence type="ECO:0000256" key="2">
    <source>
        <dbReference type="ARBA" id="ARBA00022801"/>
    </source>
</evidence>
<protein>
    <recommendedName>
        <fullName evidence="5">Carboxyltransferase domain-containing protein</fullName>
    </recommendedName>
</protein>
<dbReference type="EMBL" id="BOOJ01000011">
    <property type="protein sequence ID" value="GIH90475.1"/>
    <property type="molecule type" value="Genomic_DNA"/>
</dbReference>
<proteinExistence type="predicted"/>
<dbReference type="GO" id="GO:0016787">
    <property type="term" value="F:hydrolase activity"/>
    <property type="evidence" value="ECO:0007669"/>
    <property type="project" value="UniProtKB-KW"/>
</dbReference>
<sequence length="334" mass="34313">MIEVIAPGPYATVQDLGRPGYGHLGVPRSGAADAPGLRLANRLVGNPEDAAGIELTFGGARLRLSAGVWVALAGAPCPVELLVPEEPSVPGVPGEPGVPGTGGGEAGEQDTAARRERRGAGGREAEVPAVRDPRRDPRAGMYAPFWVPAGGQVRVGAPATGLRTYLAVRGGVDVPPVLGSRSTDSLSGLGPAPLSPGAILPVGPARGLAPITVDAAPPRPAARTPIRLLAGPRDDWFVSDALETLCARPYEVSQDSNRVGVRLRGAVLKRARDGELPSEGMVAGALQVPPDGQPIVFLADHPPTGGYPVIAVVVPADLVRIAQLRPGDAVRFHR</sequence>
<dbReference type="Gene3D" id="2.40.100.10">
    <property type="entry name" value="Cyclophilin-like"/>
    <property type="match status" value="1"/>
</dbReference>
<dbReference type="Proteomes" id="UP000619788">
    <property type="component" value="Unassembled WGS sequence"/>
</dbReference>
<dbReference type="RefSeq" id="WP_204062828.1">
    <property type="nucleotide sequence ID" value="NZ_BOOJ01000011.1"/>
</dbReference>
<dbReference type="SMART" id="SM00797">
    <property type="entry name" value="AHS2"/>
    <property type="match status" value="1"/>
</dbReference>
<feature type="compositionally biased region" description="Gly residues" evidence="4">
    <location>
        <begin position="97"/>
        <end position="106"/>
    </location>
</feature>
<keyword evidence="7" id="KW-1185">Reference proteome</keyword>
<keyword evidence="3" id="KW-0067">ATP-binding</keyword>
<evidence type="ECO:0000313" key="7">
    <source>
        <dbReference type="Proteomes" id="UP000619788"/>
    </source>
</evidence>
<dbReference type="Pfam" id="PF02626">
    <property type="entry name" value="CT_A_B"/>
    <property type="match status" value="2"/>
</dbReference>
<feature type="compositionally biased region" description="Basic and acidic residues" evidence="4">
    <location>
        <begin position="111"/>
        <end position="135"/>
    </location>
</feature>
<keyword evidence="2" id="KW-0378">Hydrolase</keyword>
<name>A0A8J3SDD6_9ACTN</name>
<dbReference type="PANTHER" id="PTHR43309:SF3">
    <property type="entry name" value="5-OXOPROLINASE SUBUNIT C"/>
    <property type="match status" value="1"/>
</dbReference>
<evidence type="ECO:0000259" key="5">
    <source>
        <dbReference type="SMART" id="SM00797"/>
    </source>
</evidence>
<dbReference type="InterPro" id="IPR029000">
    <property type="entry name" value="Cyclophilin-like_dom_sf"/>
</dbReference>
<dbReference type="InterPro" id="IPR052708">
    <property type="entry name" value="PxpC"/>
</dbReference>
<comment type="caution">
    <text evidence="6">The sequence shown here is derived from an EMBL/GenBank/DDBJ whole genome shotgun (WGS) entry which is preliminary data.</text>
</comment>
<evidence type="ECO:0000256" key="3">
    <source>
        <dbReference type="ARBA" id="ARBA00022840"/>
    </source>
</evidence>
<accession>A0A8J3SDD6</accession>
<evidence type="ECO:0000313" key="6">
    <source>
        <dbReference type="EMBL" id="GIH90475.1"/>
    </source>
</evidence>
<dbReference type="InterPro" id="IPR003778">
    <property type="entry name" value="CT_A_B"/>
</dbReference>